<feature type="transmembrane region" description="Helical" evidence="1">
    <location>
        <begin position="74"/>
        <end position="94"/>
    </location>
</feature>
<dbReference type="HOGENOM" id="CLU_1318974_0_0_7"/>
<dbReference type="EMBL" id="AZHX01002172">
    <property type="protein sequence ID" value="ETW96500.1"/>
    <property type="molecule type" value="Genomic_DNA"/>
</dbReference>
<protein>
    <submittedName>
        <fullName evidence="2">Uncharacterized protein</fullName>
    </submittedName>
</protein>
<keyword evidence="1" id="KW-0812">Transmembrane</keyword>
<evidence type="ECO:0000313" key="3">
    <source>
        <dbReference type="Proteomes" id="UP000019140"/>
    </source>
</evidence>
<keyword evidence="1" id="KW-0472">Membrane</keyword>
<evidence type="ECO:0000313" key="2">
    <source>
        <dbReference type="EMBL" id="ETW96500.1"/>
    </source>
</evidence>
<organism evidence="2 3">
    <name type="scientific">Candidatus Entotheonella gemina</name>
    <dbReference type="NCBI Taxonomy" id="1429439"/>
    <lineage>
        <taxon>Bacteria</taxon>
        <taxon>Pseudomonadati</taxon>
        <taxon>Nitrospinota/Tectimicrobiota group</taxon>
        <taxon>Candidatus Tectimicrobiota</taxon>
        <taxon>Candidatus Entotheonellia</taxon>
        <taxon>Candidatus Entotheonellales</taxon>
        <taxon>Candidatus Entotheonellaceae</taxon>
        <taxon>Candidatus Entotheonella</taxon>
    </lineage>
</organism>
<sequence length="208" mass="22906">MCVAIVSATALIGTSMSPYVDGNLDWANEHGFQLLMEELFILSAAAIGVSFYSLFQVNHYIAAGTYDPKYNASYSIRFVLGMIAGMILAILIPIDNQSALQEFSKPTLSMLGGFSVVVVYRLLKRLVDTVESLVRGETQDIVATQEQNLKARYTEQEAQNRIKIAASLTKLQQQFSAGNNPEEVKKEVDHLLGTLMASEEGEPRPSPR</sequence>
<evidence type="ECO:0000256" key="1">
    <source>
        <dbReference type="SAM" id="Phobius"/>
    </source>
</evidence>
<reference evidence="2 3" key="1">
    <citation type="journal article" date="2014" name="Nature">
        <title>An environmental bacterial taxon with a large and distinct metabolic repertoire.</title>
        <authorList>
            <person name="Wilson M.C."/>
            <person name="Mori T."/>
            <person name="Ruckert C."/>
            <person name="Uria A.R."/>
            <person name="Helf M.J."/>
            <person name="Takada K."/>
            <person name="Gernert C."/>
            <person name="Steffens U.A."/>
            <person name="Heycke N."/>
            <person name="Schmitt S."/>
            <person name="Rinke C."/>
            <person name="Helfrich E.J."/>
            <person name="Brachmann A.O."/>
            <person name="Gurgui C."/>
            <person name="Wakimoto T."/>
            <person name="Kracht M."/>
            <person name="Crusemann M."/>
            <person name="Hentschel U."/>
            <person name="Abe I."/>
            <person name="Matsunaga S."/>
            <person name="Kalinowski J."/>
            <person name="Takeyama H."/>
            <person name="Piel J."/>
        </authorList>
    </citation>
    <scope>NUCLEOTIDE SEQUENCE [LARGE SCALE GENOMIC DNA]</scope>
    <source>
        <strain evidence="3">TSY2</strain>
    </source>
</reference>
<keyword evidence="3" id="KW-1185">Reference proteome</keyword>
<gene>
    <name evidence="2" type="ORF">ETSY2_46255</name>
</gene>
<feature type="transmembrane region" description="Helical" evidence="1">
    <location>
        <begin position="40"/>
        <end position="62"/>
    </location>
</feature>
<accession>W4LFK7</accession>
<keyword evidence="1" id="KW-1133">Transmembrane helix</keyword>
<proteinExistence type="predicted"/>
<comment type="caution">
    <text evidence="2">The sequence shown here is derived from an EMBL/GenBank/DDBJ whole genome shotgun (WGS) entry which is preliminary data.</text>
</comment>
<dbReference type="AlphaFoldDB" id="W4LFK7"/>
<feature type="transmembrane region" description="Helical" evidence="1">
    <location>
        <begin position="106"/>
        <end position="123"/>
    </location>
</feature>
<name>W4LFK7_9BACT</name>
<dbReference type="Proteomes" id="UP000019140">
    <property type="component" value="Unassembled WGS sequence"/>
</dbReference>